<dbReference type="STRING" id="1234679.BN424_2317"/>
<dbReference type="InterPro" id="IPR042007">
    <property type="entry name" value="Sortase_A"/>
</dbReference>
<dbReference type="InterPro" id="IPR005754">
    <property type="entry name" value="Sortase"/>
</dbReference>
<keyword evidence="1" id="KW-0645">Protease</keyword>
<dbReference type="HOGENOM" id="CLU_045680_4_2_9"/>
<evidence type="ECO:0000313" key="6">
    <source>
        <dbReference type="EMBL" id="CCO11757.2"/>
    </source>
</evidence>
<keyword evidence="3" id="KW-0788">Thiol protease</keyword>
<dbReference type="EMBL" id="HE999757">
    <property type="protein sequence ID" value="CCO11757.2"/>
    <property type="molecule type" value="Genomic_DNA"/>
</dbReference>
<name>K8E532_CARML</name>
<dbReference type="GO" id="GO:0008234">
    <property type="term" value="F:cysteine-type peptidase activity"/>
    <property type="evidence" value="ECO:0007669"/>
    <property type="project" value="UniProtKB-KW"/>
</dbReference>
<evidence type="ECO:0000256" key="5">
    <source>
        <dbReference type="SAM" id="Phobius"/>
    </source>
</evidence>
<evidence type="ECO:0000313" key="7">
    <source>
        <dbReference type="Proteomes" id="UP000000212"/>
    </source>
</evidence>
<proteinExistence type="predicted"/>
<sequence>MKTKKSKKFQLYFINVLTIVLLVAGLLLIFNRPIRNWLIDYLGQNNNVSTVTVKKIEKNNQKKGEFDFDQVESLDFESVARARLYQDKMAVIGGLAVPSVKINLPILKGLSNYNLAVGAGTMVENQAMGNGNYSLAGHNLDQTNLLFSPLHDLKMGEVIYLTDLKKVYVYETTFLEIVDPTRVDLIEPVDGENLVTLVTCNQDGSKRLVVQGTLIEEVTMSEATEKITKAFDIEKNI</sequence>
<protein>
    <submittedName>
        <fullName evidence="6">Sortase family protein</fullName>
    </submittedName>
</protein>
<dbReference type="eggNOG" id="COG3764">
    <property type="taxonomic scope" value="Bacteria"/>
</dbReference>
<evidence type="ECO:0000256" key="3">
    <source>
        <dbReference type="ARBA" id="ARBA00022807"/>
    </source>
</evidence>
<dbReference type="RefSeq" id="WP_015076881.1">
    <property type="nucleotide sequence ID" value="NC_019425.2"/>
</dbReference>
<keyword evidence="5" id="KW-0812">Transmembrane</keyword>
<keyword evidence="7" id="KW-1185">Reference proteome</keyword>
<dbReference type="GO" id="GO:0006508">
    <property type="term" value="P:proteolysis"/>
    <property type="evidence" value="ECO:0007669"/>
    <property type="project" value="UniProtKB-KW"/>
</dbReference>
<dbReference type="SUPFAM" id="SSF63817">
    <property type="entry name" value="Sortase"/>
    <property type="match status" value="1"/>
</dbReference>
<dbReference type="Pfam" id="PF04203">
    <property type="entry name" value="Sortase"/>
    <property type="match status" value="1"/>
</dbReference>
<feature type="transmembrane region" description="Helical" evidence="5">
    <location>
        <begin position="12"/>
        <end position="30"/>
    </location>
</feature>
<evidence type="ECO:0000256" key="4">
    <source>
        <dbReference type="PIRSR" id="PIRSR605754-1"/>
    </source>
</evidence>
<keyword evidence="2" id="KW-0378">Hydrolase</keyword>
<feature type="active site" description="Acyl-thioester intermediate" evidence="4">
    <location>
        <position position="200"/>
    </location>
</feature>
<accession>K8E532</accession>
<dbReference type="NCBIfam" id="TIGR01076">
    <property type="entry name" value="sortase_fam"/>
    <property type="match status" value="1"/>
</dbReference>
<dbReference type="CDD" id="cd06165">
    <property type="entry name" value="Sortase_A"/>
    <property type="match status" value="1"/>
</dbReference>
<organism evidence="6 7">
    <name type="scientific">Carnobacterium maltaromaticum LMA28</name>
    <dbReference type="NCBI Taxonomy" id="1234679"/>
    <lineage>
        <taxon>Bacteria</taxon>
        <taxon>Bacillati</taxon>
        <taxon>Bacillota</taxon>
        <taxon>Bacilli</taxon>
        <taxon>Lactobacillales</taxon>
        <taxon>Carnobacteriaceae</taxon>
        <taxon>Carnobacterium</taxon>
    </lineage>
</organism>
<dbReference type="InterPro" id="IPR023365">
    <property type="entry name" value="Sortase_dom-sf"/>
</dbReference>
<gene>
    <name evidence="6" type="primary">srtA</name>
    <name evidence="6" type="ORF">BN424_2317</name>
</gene>
<keyword evidence="5" id="KW-1133">Transmembrane helix</keyword>
<dbReference type="Proteomes" id="UP000000212">
    <property type="component" value="Chromosome"/>
</dbReference>
<dbReference type="AlphaFoldDB" id="K8E532"/>
<reference evidence="7" key="1">
    <citation type="journal article" date="2013" name="Genome Announc.">
        <title>Complete Chromosome Sequence of Carnobacterium maltaromaticum LMA 28.</title>
        <authorList>
            <person name="Cailliez-Grimal C."/>
            <person name="Chaillou S."/>
            <person name="Anba-Mondoloni J."/>
            <person name="Loux V."/>
            <person name="Afzal M.I."/>
            <person name="Rahman A."/>
            <person name="Kergourlay G."/>
            <person name="Champomier-Verges M.C."/>
            <person name="Zagorec M."/>
            <person name="Dalgaard P."/>
            <person name="Leisner J.J."/>
            <person name="Prevost H."/>
            <person name="Revol-Junelles A.M."/>
            <person name="Borges F."/>
        </authorList>
    </citation>
    <scope>NUCLEOTIDE SEQUENCE</scope>
    <source>
        <strain evidence="7">LMA28</strain>
    </source>
</reference>
<evidence type="ECO:0000256" key="2">
    <source>
        <dbReference type="ARBA" id="ARBA00022801"/>
    </source>
</evidence>
<dbReference type="Gene3D" id="2.40.260.10">
    <property type="entry name" value="Sortase"/>
    <property type="match status" value="1"/>
</dbReference>
<evidence type="ECO:0000256" key="1">
    <source>
        <dbReference type="ARBA" id="ARBA00022670"/>
    </source>
</evidence>
<dbReference type="KEGG" id="cml:BN424_2317"/>
<keyword evidence="5" id="KW-0472">Membrane</keyword>
<feature type="active site" description="Proton donor/acceptor" evidence="4">
    <location>
        <position position="138"/>
    </location>
</feature>